<organism evidence="4 5">
    <name type="scientific">Panicum miliaceum</name>
    <name type="common">Proso millet</name>
    <name type="synonym">Broomcorn millet</name>
    <dbReference type="NCBI Taxonomy" id="4540"/>
    <lineage>
        <taxon>Eukaryota</taxon>
        <taxon>Viridiplantae</taxon>
        <taxon>Streptophyta</taxon>
        <taxon>Embryophyta</taxon>
        <taxon>Tracheophyta</taxon>
        <taxon>Spermatophyta</taxon>
        <taxon>Magnoliopsida</taxon>
        <taxon>Liliopsida</taxon>
        <taxon>Poales</taxon>
        <taxon>Poaceae</taxon>
        <taxon>PACMAD clade</taxon>
        <taxon>Panicoideae</taxon>
        <taxon>Panicodae</taxon>
        <taxon>Paniceae</taxon>
        <taxon>Panicinae</taxon>
        <taxon>Panicum</taxon>
        <taxon>Panicum sect. Panicum</taxon>
    </lineage>
</organism>
<comment type="caution">
    <text evidence="4">The sequence shown here is derived from an EMBL/GenBank/DDBJ whole genome shotgun (WGS) entry which is preliminary data.</text>
</comment>
<evidence type="ECO:0000256" key="1">
    <source>
        <dbReference type="ARBA" id="ARBA00009283"/>
    </source>
</evidence>
<dbReference type="GO" id="GO:0005524">
    <property type="term" value="F:ATP binding"/>
    <property type="evidence" value="ECO:0007669"/>
    <property type="project" value="UniProtKB-KW"/>
</dbReference>
<protein>
    <recommendedName>
        <fullName evidence="6">Apyrase</fullName>
    </recommendedName>
</protein>
<feature type="binding site" evidence="3">
    <location>
        <begin position="131"/>
        <end position="135"/>
    </location>
    <ligand>
        <name>ATP</name>
        <dbReference type="ChEBI" id="CHEBI:30616"/>
    </ligand>
</feature>
<dbReference type="GO" id="GO:0009134">
    <property type="term" value="P:nucleoside diphosphate catabolic process"/>
    <property type="evidence" value="ECO:0007669"/>
    <property type="project" value="TreeGrafter"/>
</dbReference>
<keyword evidence="2" id="KW-0378">Hydrolase</keyword>
<sequence>MTCTVEWCSCLKINEFLAFQMFQKIAIATVDEDFRVRRSWNFEVDQIAATDSKSEILSTRRANFSTTPNGSMFSRELKKDLTYGCELASTQQQIKALCNILIYSIFQVALNYLLDKLGDYSQTVGVIDLGGGSVQMAYAISANAAANAPAVPEGKSVSLRYKRVPQRKRLQSLCSQVSTPIMGSNMMQLQHQKGQFMTSVEKR</sequence>
<dbReference type="PANTHER" id="PTHR11782:SF82">
    <property type="entry name" value="APYRASE 3-RELATED"/>
    <property type="match status" value="1"/>
</dbReference>
<evidence type="ECO:0000256" key="3">
    <source>
        <dbReference type="PIRSR" id="PIRSR600407-2"/>
    </source>
</evidence>
<dbReference type="AlphaFoldDB" id="A0A3L6PIS5"/>
<keyword evidence="3" id="KW-0067">ATP-binding</keyword>
<keyword evidence="5" id="KW-1185">Reference proteome</keyword>
<dbReference type="EMBL" id="PQIB02000017">
    <property type="protein sequence ID" value="RLM58796.1"/>
    <property type="molecule type" value="Genomic_DNA"/>
</dbReference>
<name>A0A3L6PIS5_PANMI</name>
<reference evidence="5" key="1">
    <citation type="journal article" date="2019" name="Nat. Commun.">
        <title>The genome of broomcorn millet.</title>
        <authorList>
            <person name="Zou C."/>
            <person name="Miki D."/>
            <person name="Li D."/>
            <person name="Tang Q."/>
            <person name="Xiao L."/>
            <person name="Rajput S."/>
            <person name="Deng P."/>
            <person name="Jia W."/>
            <person name="Huang R."/>
            <person name="Zhang M."/>
            <person name="Sun Y."/>
            <person name="Hu J."/>
            <person name="Fu X."/>
            <person name="Schnable P.S."/>
            <person name="Li F."/>
            <person name="Zhang H."/>
            <person name="Feng B."/>
            <person name="Zhu X."/>
            <person name="Liu R."/>
            <person name="Schnable J.C."/>
            <person name="Zhu J.-K."/>
            <person name="Zhang H."/>
        </authorList>
    </citation>
    <scope>NUCLEOTIDE SEQUENCE [LARGE SCALE GENOMIC DNA]</scope>
</reference>
<keyword evidence="3" id="KW-0547">Nucleotide-binding</keyword>
<dbReference type="GO" id="GO:0016020">
    <property type="term" value="C:membrane"/>
    <property type="evidence" value="ECO:0007669"/>
    <property type="project" value="TreeGrafter"/>
</dbReference>
<dbReference type="InterPro" id="IPR000407">
    <property type="entry name" value="GDA1_CD39_NTPase"/>
</dbReference>
<dbReference type="PANTHER" id="PTHR11782">
    <property type="entry name" value="ADENOSINE/GUANOSINE DIPHOSPHATASE"/>
    <property type="match status" value="1"/>
</dbReference>
<evidence type="ECO:0000256" key="2">
    <source>
        <dbReference type="ARBA" id="ARBA00022801"/>
    </source>
</evidence>
<dbReference type="Gene3D" id="3.30.420.150">
    <property type="entry name" value="Exopolyphosphatase. Domain 2"/>
    <property type="match status" value="1"/>
</dbReference>
<proteinExistence type="inferred from homology"/>
<comment type="similarity">
    <text evidence="1">Belongs to the GDA1/CD39 NTPase family.</text>
</comment>
<accession>A0A3L6PIS5</accession>
<gene>
    <name evidence="4" type="ORF">C2845_PM18G03430</name>
</gene>
<dbReference type="GO" id="GO:0017110">
    <property type="term" value="F:nucleoside diphosphate phosphatase activity"/>
    <property type="evidence" value="ECO:0007669"/>
    <property type="project" value="TreeGrafter"/>
</dbReference>
<dbReference type="STRING" id="4540.A0A3L6PIS5"/>
<evidence type="ECO:0008006" key="6">
    <source>
        <dbReference type="Google" id="ProtNLM"/>
    </source>
</evidence>
<dbReference type="Pfam" id="PF01150">
    <property type="entry name" value="GDA1_CD39"/>
    <property type="match status" value="1"/>
</dbReference>
<dbReference type="OrthoDB" id="10607952at2759"/>
<evidence type="ECO:0000313" key="4">
    <source>
        <dbReference type="EMBL" id="RLM58796.1"/>
    </source>
</evidence>
<dbReference type="Proteomes" id="UP000275267">
    <property type="component" value="Unassembled WGS sequence"/>
</dbReference>
<evidence type="ECO:0000313" key="5">
    <source>
        <dbReference type="Proteomes" id="UP000275267"/>
    </source>
</evidence>